<dbReference type="GO" id="GO:0046653">
    <property type="term" value="P:tetrahydrofolate metabolic process"/>
    <property type="evidence" value="ECO:0007669"/>
    <property type="project" value="TreeGrafter"/>
</dbReference>
<evidence type="ECO:0000313" key="4">
    <source>
        <dbReference type="EMBL" id="KAH9383668.1"/>
    </source>
</evidence>
<dbReference type="InterPro" id="IPR039429">
    <property type="entry name" value="SHMT-like_dom"/>
</dbReference>
<feature type="domain" description="Serine hydroxymethyltransferase-like" evidence="3">
    <location>
        <begin position="19"/>
        <end position="74"/>
    </location>
</feature>
<dbReference type="GO" id="GO:0005739">
    <property type="term" value="C:mitochondrion"/>
    <property type="evidence" value="ECO:0007669"/>
    <property type="project" value="TreeGrafter"/>
</dbReference>
<dbReference type="OMA" id="NICHHEV"/>
<dbReference type="InterPro" id="IPR015421">
    <property type="entry name" value="PyrdxlP-dep_Trfase_major"/>
</dbReference>
<comment type="caution">
    <text evidence="4">The sequence shown here is derived from an EMBL/GenBank/DDBJ whole genome shotgun (WGS) entry which is preliminary data.</text>
</comment>
<dbReference type="Pfam" id="PF00464">
    <property type="entry name" value="SHMT"/>
    <property type="match status" value="1"/>
</dbReference>
<dbReference type="InterPro" id="IPR049943">
    <property type="entry name" value="Ser_HO-MeTrfase-like"/>
</dbReference>
<gene>
    <name evidence="4" type="ORF">HPB48_025420</name>
</gene>
<dbReference type="Gene3D" id="3.40.640.10">
    <property type="entry name" value="Type I PLP-dependent aspartate aminotransferase-like (Major domain)"/>
    <property type="match status" value="1"/>
</dbReference>
<dbReference type="GO" id="GO:0030170">
    <property type="term" value="F:pyridoxal phosphate binding"/>
    <property type="evidence" value="ECO:0007669"/>
    <property type="project" value="TreeGrafter"/>
</dbReference>
<organism evidence="4 5">
    <name type="scientific">Haemaphysalis longicornis</name>
    <name type="common">Bush tick</name>
    <dbReference type="NCBI Taxonomy" id="44386"/>
    <lineage>
        <taxon>Eukaryota</taxon>
        <taxon>Metazoa</taxon>
        <taxon>Ecdysozoa</taxon>
        <taxon>Arthropoda</taxon>
        <taxon>Chelicerata</taxon>
        <taxon>Arachnida</taxon>
        <taxon>Acari</taxon>
        <taxon>Parasitiformes</taxon>
        <taxon>Ixodida</taxon>
        <taxon>Ixodoidea</taxon>
        <taxon>Ixodidae</taxon>
        <taxon>Haemaphysalinae</taxon>
        <taxon>Haemaphysalis</taxon>
    </lineage>
</organism>
<dbReference type="PANTHER" id="PTHR11680:SF59">
    <property type="entry name" value="SERINE HYDROXYMETHYLTRANSFERASE, CYTOSOLIC"/>
    <property type="match status" value="1"/>
</dbReference>
<name>A0A9J6H8T6_HAELO</name>
<evidence type="ECO:0000256" key="2">
    <source>
        <dbReference type="ARBA" id="ARBA00022898"/>
    </source>
</evidence>
<dbReference type="AlphaFoldDB" id="A0A9J6H8T6"/>
<comment type="cofactor">
    <cofactor evidence="1">
        <name>pyridoxal 5'-phosphate</name>
        <dbReference type="ChEBI" id="CHEBI:597326"/>
    </cofactor>
</comment>
<protein>
    <recommendedName>
        <fullName evidence="3">Serine hydroxymethyltransferase-like domain-containing protein</fullName>
    </recommendedName>
</protein>
<keyword evidence="2" id="KW-0663">Pyridoxal phosphate</keyword>
<evidence type="ECO:0000313" key="5">
    <source>
        <dbReference type="Proteomes" id="UP000821853"/>
    </source>
</evidence>
<sequence>MLFLPTGSAMEPGFMQQSLEQCDDELHDLILKEKQRQMRGLEMIASENFTSLAVTQCLGTCLTNKYSEGYPGQRSALFLNCRNGIEGEIKK</sequence>
<dbReference type="EMBL" id="JABSTR010001233">
    <property type="protein sequence ID" value="KAH9383668.1"/>
    <property type="molecule type" value="Genomic_DNA"/>
</dbReference>
<accession>A0A9J6H8T6</accession>
<keyword evidence="5" id="KW-1185">Reference proteome</keyword>
<evidence type="ECO:0000259" key="3">
    <source>
        <dbReference type="Pfam" id="PF00464"/>
    </source>
</evidence>
<dbReference type="SUPFAM" id="SSF53383">
    <property type="entry name" value="PLP-dependent transferases"/>
    <property type="match status" value="1"/>
</dbReference>
<dbReference type="VEuPathDB" id="VectorBase:HLOH_054110"/>
<dbReference type="Proteomes" id="UP000821853">
    <property type="component" value="Unassembled WGS sequence"/>
</dbReference>
<dbReference type="OrthoDB" id="10265628at2759"/>
<proteinExistence type="predicted"/>
<reference evidence="4 5" key="1">
    <citation type="journal article" date="2020" name="Cell">
        <title>Large-Scale Comparative Analyses of Tick Genomes Elucidate Their Genetic Diversity and Vector Capacities.</title>
        <authorList>
            <consortium name="Tick Genome and Microbiome Consortium (TIGMIC)"/>
            <person name="Jia N."/>
            <person name="Wang J."/>
            <person name="Shi W."/>
            <person name="Du L."/>
            <person name="Sun Y."/>
            <person name="Zhan W."/>
            <person name="Jiang J.F."/>
            <person name="Wang Q."/>
            <person name="Zhang B."/>
            <person name="Ji P."/>
            <person name="Bell-Sakyi L."/>
            <person name="Cui X.M."/>
            <person name="Yuan T.T."/>
            <person name="Jiang B.G."/>
            <person name="Yang W.F."/>
            <person name="Lam T.T."/>
            <person name="Chang Q.C."/>
            <person name="Ding S.J."/>
            <person name="Wang X.J."/>
            <person name="Zhu J.G."/>
            <person name="Ruan X.D."/>
            <person name="Zhao L."/>
            <person name="Wei J.T."/>
            <person name="Ye R.Z."/>
            <person name="Que T.C."/>
            <person name="Du C.H."/>
            <person name="Zhou Y.H."/>
            <person name="Cheng J.X."/>
            <person name="Dai P.F."/>
            <person name="Guo W.B."/>
            <person name="Han X.H."/>
            <person name="Huang E.J."/>
            <person name="Li L.F."/>
            <person name="Wei W."/>
            <person name="Gao Y.C."/>
            <person name="Liu J.Z."/>
            <person name="Shao H.Z."/>
            <person name="Wang X."/>
            <person name="Wang C.C."/>
            <person name="Yang T.C."/>
            <person name="Huo Q.B."/>
            <person name="Li W."/>
            <person name="Chen H.Y."/>
            <person name="Chen S.E."/>
            <person name="Zhou L.G."/>
            <person name="Ni X.B."/>
            <person name="Tian J.H."/>
            <person name="Sheng Y."/>
            <person name="Liu T."/>
            <person name="Pan Y.S."/>
            <person name="Xia L.Y."/>
            <person name="Li J."/>
            <person name="Zhao F."/>
            <person name="Cao W.C."/>
        </authorList>
    </citation>
    <scope>NUCLEOTIDE SEQUENCE [LARGE SCALE GENOMIC DNA]</scope>
    <source>
        <strain evidence="4">HaeL-2018</strain>
    </source>
</reference>
<evidence type="ECO:0000256" key="1">
    <source>
        <dbReference type="ARBA" id="ARBA00001933"/>
    </source>
</evidence>
<dbReference type="GO" id="GO:0004372">
    <property type="term" value="F:glycine hydroxymethyltransferase activity"/>
    <property type="evidence" value="ECO:0007669"/>
    <property type="project" value="TreeGrafter"/>
</dbReference>
<dbReference type="InterPro" id="IPR015424">
    <property type="entry name" value="PyrdxlP-dep_Trfase"/>
</dbReference>
<dbReference type="PANTHER" id="PTHR11680">
    <property type="entry name" value="SERINE HYDROXYMETHYLTRANSFERASE"/>
    <property type="match status" value="1"/>
</dbReference>
<dbReference type="GO" id="GO:0005634">
    <property type="term" value="C:nucleus"/>
    <property type="evidence" value="ECO:0007669"/>
    <property type="project" value="TreeGrafter"/>
</dbReference>
<dbReference type="GO" id="GO:0019264">
    <property type="term" value="P:glycine biosynthetic process from serine"/>
    <property type="evidence" value="ECO:0007669"/>
    <property type="project" value="TreeGrafter"/>
</dbReference>